<name>A0A0R1V8S4_9LACO</name>
<protein>
    <submittedName>
        <fullName evidence="3">Beta-lactamase domain-containing protein</fullName>
    </submittedName>
</protein>
<dbReference type="InterPro" id="IPR001279">
    <property type="entry name" value="Metallo-B-lactamas"/>
</dbReference>
<dbReference type="Proteomes" id="UP000051166">
    <property type="component" value="Unassembled WGS sequence"/>
</dbReference>
<gene>
    <name evidence="3" type="ORF">FD50_GL000038</name>
</gene>
<accession>A0A0R1V8S4</accession>
<sequence length="244" mass="27475">MKITVLGMYGGYPYDNQGTSSYLLQEDGFNLLLDCGSGALLSLEHHLDPMKLDAVLLSHYHYDHIADVGVLQYYWQLNNDEGKKILPIYGHQEDQEHFTALTWPHATKGYGYEPQKPLEIGPFQIQFLRTKHPVTAFAMRITTRERKTFVFTADTAYFSELVPFAHAADLLLTDTNFDATKTGTKWHMTSLESGNLAKAAGVKQLVLSHLPQKIEFSKLQQEAQQAAGRQVIVEVAGVDKSFRV</sequence>
<dbReference type="GeneID" id="98307506"/>
<dbReference type="Pfam" id="PF12706">
    <property type="entry name" value="Lactamase_B_2"/>
    <property type="match status" value="1"/>
</dbReference>
<evidence type="ECO:0000256" key="1">
    <source>
        <dbReference type="ARBA" id="ARBA00022833"/>
    </source>
</evidence>
<keyword evidence="1" id="KW-0862">Zinc</keyword>
<dbReference type="OrthoDB" id="9794898at2"/>
<evidence type="ECO:0000313" key="3">
    <source>
        <dbReference type="EMBL" id="KRL99720.1"/>
    </source>
</evidence>
<dbReference type="Gene3D" id="3.60.15.10">
    <property type="entry name" value="Ribonuclease Z/Hydroxyacylglutathione hydrolase-like"/>
    <property type="match status" value="1"/>
</dbReference>
<dbReference type="SMART" id="SM00849">
    <property type="entry name" value="Lactamase_B"/>
    <property type="match status" value="1"/>
</dbReference>
<organism evidence="3 4">
    <name type="scientific">Liquorilactobacillus satsumensis DSM 16230 = JCM 12392</name>
    <dbReference type="NCBI Taxonomy" id="1423801"/>
    <lineage>
        <taxon>Bacteria</taxon>
        <taxon>Bacillati</taxon>
        <taxon>Bacillota</taxon>
        <taxon>Bacilli</taxon>
        <taxon>Lactobacillales</taxon>
        <taxon>Lactobacillaceae</taxon>
        <taxon>Liquorilactobacillus</taxon>
    </lineage>
</organism>
<comment type="caution">
    <text evidence="3">The sequence shown here is derived from an EMBL/GenBank/DDBJ whole genome shotgun (WGS) entry which is preliminary data.</text>
</comment>
<dbReference type="InterPro" id="IPR036866">
    <property type="entry name" value="RibonucZ/Hydroxyglut_hydro"/>
</dbReference>
<keyword evidence="4" id="KW-1185">Reference proteome</keyword>
<evidence type="ECO:0000313" key="4">
    <source>
        <dbReference type="Proteomes" id="UP000051166"/>
    </source>
</evidence>
<dbReference type="PANTHER" id="PTHR46018">
    <property type="entry name" value="ZINC PHOSPHODIESTERASE ELAC PROTEIN 1"/>
    <property type="match status" value="1"/>
</dbReference>
<dbReference type="AlphaFoldDB" id="A0A0R1V8S4"/>
<dbReference type="STRING" id="1423801.FD50_GL000038"/>
<dbReference type="GO" id="GO:0042781">
    <property type="term" value="F:3'-tRNA processing endoribonuclease activity"/>
    <property type="evidence" value="ECO:0007669"/>
    <property type="project" value="TreeGrafter"/>
</dbReference>
<dbReference type="CDD" id="cd07716">
    <property type="entry name" value="RNaseZ_short-form-like_MBL-fold"/>
    <property type="match status" value="1"/>
</dbReference>
<evidence type="ECO:0000259" key="2">
    <source>
        <dbReference type="SMART" id="SM00849"/>
    </source>
</evidence>
<dbReference type="EMBL" id="AZFQ01000023">
    <property type="protein sequence ID" value="KRL99720.1"/>
    <property type="molecule type" value="Genomic_DNA"/>
</dbReference>
<dbReference type="PANTHER" id="PTHR46018:SF4">
    <property type="entry name" value="METALLO-HYDROLASE YHFI-RELATED"/>
    <property type="match status" value="1"/>
</dbReference>
<feature type="domain" description="Metallo-beta-lactamase" evidence="2">
    <location>
        <begin position="18"/>
        <end position="209"/>
    </location>
</feature>
<dbReference type="PATRIC" id="fig|1423801.4.peg.36"/>
<dbReference type="RefSeq" id="WP_054756680.1">
    <property type="nucleotide sequence ID" value="NZ_AZFQ01000023.1"/>
</dbReference>
<reference evidence="3 4" key="1">
    <citation type="journal article" date="2015" name="Genome Announc.">
        <title>Expanding the biotechnology potential of lactobacilli through comparative genomics of 213 strains and associated genera.</title>
        <authorList>
            <person name="Sun Z."/>
            <person name="Harris H.M."/>
            <person name="McCann A."/>
            <person name="Guo C."/>
            <person name="Argimon S."/>
            <person name="Zhang W."/>
            <person name="Yang X."/>
            <person name="Jeffery I.B."/>
            <person name="Cooney J.C."/>
            <person name="Kagawa T.F."/>
            <person name="Liu W."/>
            <person name="Song Y."/>
            <person name="Salvetti E."/>
            <person name="Wrobel A."/>
            <person name="Rasinkangas P."/>
            <person name="Parkhill J."/>
            <person name="Rea M.C."/>
            <person name="O'Sullivan O."/>
            <person name="Ritari J."/>
            <person name="Douillard F.P."/>
            <person name="Paul Ross R."/>
            <person name="Yang R."/>
            <person name="Briner A.E."/>
            <person name="Felis G.E."/>
            <person name="de Vos W.M."/>
            <person name="Barrangou R."/>
            <person name="Klaenhammer T.R."/>
            <person name="Caufield P.W."/>
            <person name="Cui Y."/>
            <person name="Zhang H."/>
            <person name="O'Toole P.W."/>
        </authorList>
    </citation>
    <scope>NUCLEOTIDE SEQUENCE [LARGE SCALE GENOMIC DNA]</scope>
    <source>
        <strain evidence="3 4">DSM 16230</strain>
    </source>
</reference>
<proteinExistence type="predicted"/>
<dbReference type="SUPFAM" id="SSF56281">
    <property type="entry name" value="Metallo-hydrolase/oxidoreductase"/>
    <property type="match status" value="1"/>
</dbReference>